<protein>
    <submittedName>
        <fullName evidence="1">Uncharacterized protein</fullName>
    </submittedName>
</protein>
<name>A0A0A9B8D3_ARUDO</name>
<evidence type="ECO:0000313" key="1">
    <source>
        <dbReference type="EMBL" id="JAD59576.1"/>
    </source>
</evidence>
<organism evidence="1">
    <name type="scientific">Arundo donax</name>
    <name type="common">Giant reed</name>
    <name type="synonym">Donax arundinaceus</name>
    <dbReference type="NCBI Taxonomy" id="35708"/>
    <lineage>
        <taxon>Eukaryota</taxon>
        <taxon>Viridiplantae</taxon>
        <taxon>Streptophyta</taxon>
        <taxon>Embryophyta</taxon>
        <taxon>Tracheophyta</taxon>
        <taxon>Spermatophyta</taxon>
        <taxon>Magnoliopsida</taxon>
        <taxon>Liliopsida</taxon>
        <taxon>Poales</taxon>
        <taxon>Poaceae</taxon>
        <taxon>PACMAD clade</taxon>
        <taxon>Arundinoideae</taxon>
        <taxon>Arundineae</taxon>
        <taxon>Arundo</taxon>
    </lineage>
</organism>
<dbReference type="EMBL" id="GBRH01238319">
    <property type="protein sequence ID" value="JAD59576.1"/>
    <property type="molecule type" value="Transcribed_RNA"/>
</dbReference>
<sequence length="40" mass="4717">MWATIISCQKCLHYSFSLAYPQRWSTMQLKKAKVELPLNT</sequence>
<accession>A0A0A9B8D3</accession>
<dbReference type="AlphaFoldDB" id="A0A0A9B8D3"/>
<proteinExistence type="predicted"/>
<reference evidence="1" key="1">
    <citation type="submission" date="2014-09" db="EMBL/GenBank/DDBJ databases">
        <authorList>
            <person name="Magalhaes I.L.F."/>
            <person name="Oliveira U."/>
            <person name="Santos F.R."/>
            <person name="Vidigal T.H.D.A."/>
            <person name="Brescovit A.D."/>
            <person name="Santos A.J."/>
        </authorList>
    </citation>
    <scope>NUCLEOTIDE SEQUENCE</scope>
    <source>
        <tissue evidence="1">Shoot tissue taken approximately 20 cm above the soil surface</tissue>
    </source>
</reference>
<reference evidence="1" key="2">
    <citation type="journal article" date="2015" name="Data Brief">
        <title>Shoot transcriptome of the giant reed, Arundo donax.</title>
        <authorList>
            <person name="Barrero R.A."/>
            <person name="Guerrero F.D."/>
            <person name="Moolhuijzen P."/>
            <person name="Goolsby J.A."/>
            <person name="Tidwell J."/>
            <person name="Bellgard S.E."/>
            <person name="Bellgard M.I."/>
        </authorList>
    </citation>
    <scope>NUCLEOTIDE SEQUENCE</scope>
    <source>
        <tissue evidence="1">Shoot tissue taken approximately 20 cm above the soil surface</tissue>
    </source>
</reference>